<keyword evidence="8 10" id="KW-0418">Kinase</keyword>
<comment type="catalytic activity">
    <reaction evidence="1">
        <text>ATP + protein L-histidine = ADP + protein N-phospho-L-histidine.</text>
        <dbReference type="EC" id="2.7.13.3"/>
    </reaction>
</comment>
<dbReference type="Gene3D" id="6.10.340.10">
    <property type="match status" value="1"/>
</dbReference>
<dbReference type="PANTHER" id="PTHR44936:SF10">
    <property type="entry name" value="SENSOR PROTEIN RSTB"/>
    <property type="match status" value="1"/>
</dbReference>
<evidence type="ECO:0000256" key="7">
    <source>
        <dbReference type="ARBA" id="ARBA00022741"/>
    </source>
</evidence>
<dbReference type="InterPro" id="IPR003661">
    <property type="entry name" value="HisK_dim/P_dom"/>
</dbReference>
<keyword evidence="4" id="KW-1003">Cell membrane</keyword>
<evidence type="ECO:0000256" key="4">
    <source>
        <dbReference type="ARBA" id="ARBA00022475"/>
    </source>
</evidence>
<organism evidence="10">
    <name type="scientific">Vibrio coralliilyticus</name>
    <dbReference type="NCBI Taxonomy" id="190893"/>
    <lineage>
        <taxon>Bacteria</taxon>
        <taxon>Pseudomonadati</taxon>
        <taxon>Pseudomonadota</taxon>
        <taxon>Gammaproteobacteria</taxon>
        <taxon>Vibrionales</taxon>
        <taxon>Vibrionaceae</taxon>
        <taxon>Vibrio</taxon>
    </lineage>
</organism>
<dbReference type="GO" id="GO:0005886">
    <property type="term" value="C:plasma membrane"/>
    <property type="evidence" value="ECO:0007669"/>
    <property type="project" value="UniProtKB-SubCell"/>
</dbReference>
<dbReference type="EMBL" id="JXXR01000008">
    <property type="protein sequence ID" value="KJY74862.1"/>
    <property type="molecule type" value="Genomic_DNA"/>
</dbReference>
<keyword evidence="9" id="KW-0067">ATP-binding</keyword>
<evidence type="ECO:0000256" key="8">
    <source>
        <dbReference type="ARBA" id="ARBA00022777"/>
    </source>
</evidence>
<protein>
    <recommendedName>
        <fullName evidence="3">histidine kinase</fullName>
        <ecNumber evidence="3">2.7.13.3</ecNumber>
    </recommendedName>
</protein>
<dbReference type="PROSITE" id="PS50109">
    <property type="entry name" value="HIS_KIN"/>
    <property type="match status" value="1"/>
</dbReference>
<dbReference type="AlphaFoldDB" id="A0A837G805"/>
<gene>
    <name evidence="10" type="ORF">TW71_07885</name>
</gene>
<dbReference type="Gene3D" id="1.10.287.130">
    <property type="match status" value="1"/>
</dbReference>
<dbReference type="CDD" id="cd00082">
    <property type="entry name" value="HisKA"/>
    <property type="match status" value="1"/>
</dbReference>
<dbReference type="InterPro" id="IPR003660">
    <property type="entry name" value="HAMP_dom"/>
</dbReference>
<evidence type="ECO:0000256" key="3">
    <source>
        <dbReference type="ARBA" id="ARBA00012438"/>
    </source>
</evidence>
<dbReference type="InterPro" id="IPR005467">
    <property type="entry name" value="His_kinase_dom"/>
</dbReference>
<dbReference type="GO" id="GO:0000155">
    <property type="term" value="F:phosphorelay sensor kinase activity"/>
    <property type="evidence" value="ECO:0007669"/>
    <property type="project" value="InterPro"/>
</dbReference>
<name>A0A837G805_9VIBR</name>
<evidence type="ECO:0000256" key="6">
    <source>
        <dbReference type="ARBA" id="ARBA00022679"/>
    </source>
</evidence>
<keyword evidence="5" id="KW-0597">Phosphoprotein</keyword>
<dbReference type="Pfam" id="PF00512">
    <property type="entry name" value="HisKA"/>
    <property type="match status" value="1"/>
</dbReference>
<dbReference type="InterPro" id="IPR004358">
    <property type="entry name" value="Sig_transdc_His_kin-like_C"/>
</dbReference>
<dbReference type="SMART" id="SM00388">
    <property type="entry name" value="HisKA"/>
    <property type="match status" value="1"/>
</dbReference>
<dbReference type="InterPro" id="IPR003594">
    <property type="entry name" value="HATPase_dom"/>
</dbReference>
<comment type="caution">
    <text evidence="10">The sequence shown here is derived from an EMBL/GenBank/DDBJ whole genome shotgun (WGS) entry which is preliminary data.</text>
</comment>
<evidence type="ECO:0000313" key="10">
    <source>
        <dbReference type="EMBL" id="KJY74862.1"/>
    </source>
</evidence>
<dbReference type="Gene3D" id="3.30.565.10">
    <property type="entry name" value="Histidine kinase-like ATPase, C-terminal domain"/>
    <property type="match status" value="1"/>
</dbReference>
<evidence type="ECO:0000256" key="5">
    <source>
        <dbReference type="ARBA" id="ARBA00022553"/>
    </source>
</evidence>
<dbReference type="PANTHER" id="PTHR44936">
    <property type="entry name" value="SENSOR PROTEIN CREC"/>
    <property type="match status" value="1"/>
</dbReference>
<dbReference type="GO" id="GO:0005524">
    <property type="term" value="F:ATP binding"/>
    <property type="evidence" value="ECO:0007669"/>
    <property type="project" value="UniProtKB-KW"/>
</dbReference>
<evidence type="ECO:0000256" key="9">
    <source>
        <dbReference type="ARBA" id="ARBA00022840"/>
    </source>
</evidence>
<keyword evidence="4" id="KW-0472">Membrane</keyword>
<dbReference type="SUPFAM" id="SSF47384">
    <property type="entry name" value="Homodimeric domain of signal transducing histidine kinase"/>
    <property type="match status" value="1"/>
</dbReference>
<evidence type="ECO:0000256" key="2">
    <source>
        <dbReference type="ARBA" id="ARBA00004651"/>
    </source>
</evidence>
<proteinExistence type="predicted"/>
<dbReference type="InterPro" id="IPR036890">
    <property type="entry name" value="HATPase_C_sf"/>
</dbReference>
<comment type="subcellular location">
    <subcellularLocation>
        <location evidence="2">Cell membrane</location>
        <topology evidence="2">Multi-pass membrane protein</topology>
    </subcellularLocation>
</comment>
<dbReference type="CDD" id="cd06225">
    <property type="entry name" value="HAMP"/>
    <property type="match status" value="1"/>
</dbReference>
<dbReference type="SUPFAM" id="SSF55874">
    <property type="entry name" value="ATPase domain of HSP90 chaperone/DNA topoisomerase II/histidine kinase"/>
    <property type="match status" value="1"/>
</dbReference>
<dbReference type="PRINTS" id="PR00344">
    <property type="entry name" value="BCTRLSENSOR"/>
</dbReference>
<dbReference type="SMART" id="SM00387">
    <property type="entry name" value="HATPase_c"/>
    <property type="match status" value="1"/>
</dbReference>
<dbReference type="RefSeq" id="WP_040122647.1">
    <property type="nucleotide sequence ID" value="NZ_CP009266.1"/>
</dbReference>
<accession>A0A837G805</accession>
<dbReference type="Pfam" id="PF02518">
    <property type="entry name" value="HATPase_c"/>
    <property type="match status" value="1"/>
</dbReference>
<dbReference type="InterPro" id="IPR036097">
    <property type="entry name" value="HisK_dim/P_sf"/>
</dbReference>
<dbReference type="InterPro" id="IPR050980">
    <property type="entry name" value="2C_sensor_his_kinase"/>
</dbReference>
<evidence type="ECO:0000256" key="1">
    <source>
        <dbReference type="ARBA" id="ARBA00000085"/>
    </source>
</evidence>
<dbReference type="EC" id="2.7.13.3" evidence="3"/>
<keyword evidence="6" id="KW-0808">Transferase</keyword>
<dbReference type="PROSITE" id="PS50885">
    <property type="entry name" value="HAMP"/>
    <property type="match status" value="1"/>
</dbReference>
<dbReference type="KEGG" id="vct:JV59_25860"/>
<dbReference type="SMART" id="SM00304">
    <property type="entry name" value="HAMP"/>
    <property type="match status" value="1"/>
</dbReference>
<sequence>MIRAFSVLWLAVFMPIILLLLPTQWNPIQRLNETFSEDFYQQIYANNVSTLTQTLLTYPQAEWSSVVHQYAQHFAYPLRLQALADYQENDVKYLSLVKGQMTFLYGDPMALLQRVGDSDQLIYFALNESTQQAALNQAKGTLYLMAESLRAQPTSLWVSHLAEHTASIPFVVTLKSDEQLSSQAKTAIALAPGEAVSYLNEEGLVELLAPVGQGTWLQVADHLSQTTQVKLTGAVGGLFFLSVSLALVIWVYPLWRDLKRLVITATAFGQGQLSQRASASRLSVVSQLSVSFNAMADNIETLIAGQRELTNAIAHDLRTPLYRLRFALEMLEDETLSAAQKSKYQRSVQNSIEDLDHLINQNLLLARYSRMTDWRQFSHARLVPALRQEVEEYRLVHPHLTVEWLSPHPLDQHTLFLDHSGLMRAVKNMLANAGRYARQSVRLTFEQHETEYVIGVEDDGVGIPPDEVERVFEPFVQLDNQTRTSGKGHGLGLAIVKQIMLWHEGSVQVHTSSLGGAKFELRWPCQTPPPSKGERIVTKSDTISP</sequence>
<reference evidence="10" key="1">
    <citation type="journal article" date="2015" name="BMC Genomics">
        <title>Genome mining reveals unlocked bioactive potential of marine Gram-negative bacteria.</title>
        <authorList>
            <person name="Machado H."/>
            <person name="Sonnenschein E.C."/>
            <person name="Melchiorsen J."/>
            <person name="Gram L."/>
        </authorList>
    </citation>
    <scope>NUCLEOTIDE SEQUENCE</scope>
    <source>
        <strain evidence="10">S2052</strain>
    </source>
</reference>
<keyword evidence="7" id="KW-0547">Nucleotide-binding</keyword>